<name>A0ABU1JC48_9MICC</name>
<dbReference type="SUPFAM" id="SSF54427">
    <property type="entry name" value="NTF2-like"/>
    <property type="match status" value="1"/>
</dbReference>
<proteinExistence type="predicted"/>
<comment type="caution">
    <text evidence="1">The sequence shown here is derived from an EMBL/GenBank/DDBJ whole genome shotgun (WGS) entry which is preliminary data.</text>
</comment>
<dbReference type="Gene3D" id="3.10.450.50">
    <property type="match status" value="1"/>
</dbReference>
<organism evidence="1 2">
    <name type="scientific">Arthrobacter russicus</name>
    <dbReference type="NCBI Taxonomy" id="172040"/>
    <lineage>
        <taxon>Bacteria</taxon>
        <taxon>Bacillati</taxon>
        <taxon>Actinomycetota</taxon>
        <taxon>Actinomycetes</taxon>
        <taxon>Micrococcales</taxon>
        <taxon>Micrococcaceae</taxon>
        <taxon>Arthrobacter</taxon>
    </lineage>
</organism>
<dbReference type="EMBL" id="JAVDQF010000001">
    <property type="protein sequence ID" value="MDR6270003.1"/>
    <property type="molecule type" value="Genomic_DNA"/>
</dbReference>
<dbReference type="InterPro" id="IPR032710">
    <property type="entry name" value="NTF2-like_dom_sf"/>
</dbReference>
<gene>
    <name evidence="1" type="ORF">JOE69_002241</name>
</gene>
<sequence>MTVELPAAIQRAFDATNSADDDGFVAAFASDGFINDWGRQLNGSDGVASWNSTDNIGKQATWEALSIEDQGHGKYLVSIRTGGNGYNGVSPFVFTVADDKIQSMVISAG</sequence>
<evidence type="ECO:0000313" key="2">
    <source>
        <dbReference type="Proteomes" id="UP001185069"/>
    </source>
</evidence>
<evidence type="ECO:0008006" key="3">
    <source>
        <dbReference type="Google" id="ProtNLM"/>
    </source>
</evidence>
<dbReference type="RefSeq" id="WP_296364565.1">
    <property type="nucleotide sequence ID" value="NZ_BAAAHY010000005.1"/>
</dbReference>
<evidence type="ECO:0000313" key="1">
    <source>
        <dbReference type="EMBL" id="MDR6270003.1"/>
    </source>
</evidence>
<reference evidence="1 2" key="1">
    <citation type="submission" date="2023-07" db="EMBL/GenBank/DDBJ databases">
        <title>Sequencing the genomes of 1000 actinobacteria strains.</title>
        <authorList>
            <person name="Klenk H.-P."/>
        </authorList>
    </citation>
    <scope>NUCLEOTIDE SEQUENCE [LARGE SCALE GENOMIC DNA]</scope>
    <source>
        <strain evidence="1 2">DSM 14555</strain>
    </source>
</reference>
<accession>A0ABU1JC48</accession>
<dbReference type="Proteomes" id="UP001185069">
    <property type="component" value="Unassembled WGS sequence"/>
</dbReference>
<protein>
    <recommendedName>
        <fullName evidence="3">Nuclear transport factor 2 family protein</fullName>
    </recommendedName>
</protein>
<keyword evidence="2" id="KW-1185">Reference proteome</keyword>